<dbReference type="AlphaFoldDB" id="A0A2W7RI47"/>
<name>A0A2W7RI47_9BACT</name>
<protein>
    <submittedName>
        <fullName evidence="1">Uncharacterized protein</fullName>
    </submittedName>
</protein>
<evidence type="ECO:0000313" key="1">
    <source>
        <dbReference type="EMBL" id="PZX58040.1"/>
    </source>
</evidence>
<dbReference type="EMBL" id="QKZT01000001">
    <property type="protein sequence ID" value="PZX58040.1"/>
    <property type="molecule type" value="Genomic_DNA"/>
</dbReference>
<sequence>MRLSVFSAVMFVTVKRNKQHKQIFTGASRNGVFRFVNKNSFGLD</sequence>
<keyword evidence="2" id="KW-1185">Reference proteome</keyword>
<accession>A0A2W7RI47</accession>
<comment type="caution">
    <text evidence="1">The sequence shown here is derived from an EMBL/GenBank/DDBJ whole genome shotgun (WGS) entry which is preliminary data.</text>
</comment>
<proteinExistence type="predicted"/>
<organism evidence="1 2">
    <name type="scientific">Algoriphagus chordae</name>
    <dbReference type="NCBI Taxonomy" id="237019"/>
    <lineage>
        <taxon>Bacteria</taxon>
        <taxon>Pseudomonadati</taxon>
        <taxon>Bacteroidota</taxon>
        <taxon>Cytophagia</taxon>
        <taxon>Cytophagales</taxon>
        <taxon>Cyclobacteriaceae</taxon>
        <taxon>Algoriphagus</taxon>
    </lineage>
</organism>
<reference evidence="1 2" key="1">
    <citation type="submission" date="2018-06" db="EMBL/GenBank/DDBJ databases">
        <title>Genomic Encyclopedia of Archaeal and Bacterial Type Strains, Phase II (KMG-II): from individual species to whole genera.</title>
        <authorList>
            <person name="Goeker M."/>
        </authorList>
    </citation>
    <scope>NUCLEOTIDE SEQUENCE [LARGE SCALE GENOMIC DNA]</scope>
    <source>
        <strain evidence="1 2">DSM 19830</strain>
    </source>
</reference>
<dbReference type="Proteomes" id="UP000248882">
    <property type="component" value="Unassembled WGS sequence"/>
</dbReference>
<evidence type="ECO:0000313" key="2">
    <source>
        <dbReference type="Proteomes" id="UP000248882"/>
    </source>
</evidence>
<gene>
    <name evidence="1" type="ORF">LV85_00226</name>
</gene>